<feature type="transmembrane region" description="Helical" evidence="1">
    <location>
        <begin position="90"/>
        <end position="109"/>
    </location>
</feature>
<keyword evidence="4" id="KW-1185">Reference proteome</keyword>
<evidence type="ECO:0000256" key="1">
    <source>
        <dbReference type="SAM" id="Phobius"/>
    </source>
</evidence>
<dbReference type="RefSeq" id="WP_066329312.1">
    <property type="nucleotide sequence ID" value="NZ_BJVF01000007.1"/>
</dbReference>
<feature type="domain" description="Acyltransferase 3" evidence="2">
    <location>
        <begin position="8"/>
        <end position="328"/>
    </location>
</feature>
<feature type="transmembrane region" description="Helical" evidence="1">
    <location>
        <begin position="44"/>
        <end position="69"/>
    </location>
</feature>
<feature type="transmembrane region" description="Helical" evidence="1">
    <location>
        <begin position="235"/>
        <end position="268"/>
    </location>
</feature>
<organism evidence="3 4">
    <name type="scientific">Flavobacterium glycines</name>
    <dbReference type="NCBI Taxonomy" id="551990"/>
    <lineage>
        <taxon>Bacteria</taxon>
        <taxon>Pseudomonadati</taxon>
        <taxon>Bacteroidota</taxon>
        <taxon>Flavobacteriia</taxon>
        <taxon>Flavobacteriales</taxon>
        <taxon>Flavobacteriaceae</taxon>
        <taxon>Flavobacterium</taxon>
    </lineage>
</organism>
<evidence type="ECO:0000313" key="4">
    <source>
        <dbReference type="Proteomes" id="UP000182367"/>
    </source>
</evidence>
<comment type="caution">
    <text evidence="3">The sequence shown here is derived from an EMBL/GenBank/DDBJ whole genome shotgun (WGS) entry which is preliminary data.</text>
</comment>
<keyword evidence="3" id="KW-0808">Transferase</keyword>
<feature type="transmembrane region" description="Helical" evidence="1">
    <location>
        <begin position="159"/>
        <end position="177"/>
    </location>
</feature>
<sequence length="343" mass="40314">MISIQQSNHLKSIAILMMLCLHLFNSLDYEGLFAPLLYIGSKPLIYYVSLFCDACVPIFAFVSGYGLYFKYLQNQTIYRKDNLRRLKKMYLNYWIIIFLFPVGLGFLLGEENYPGSIIKLLGNLSAVVTSYNGAWWFFTIYVLFVLTSHFWFRLFDTINPYLFLISLFVLYVIGFYFRIYKVPIYNNNVANHIQTQVVLYICTLFQFMLGAFALRFSWNNKISQLINLINNKNLLFIGGTIMLIVLHGIVPNFIIAPFTGIIFLFLFLQLELKPILNRILDFFTPHSTNIWLVHMFFYMIFFKSFIYSTKYVLPIFLLLVFCCIGSSVVINKILDYNSRLWNE</sequence>
<dbReference type="GO" id="GO:0016746">
    <property type="term" value="F:acyltransferase activity"/>
    <property type="evidence" value="ECO:0007669"/>
    <property type="project" value="UniProtKB-KW"/>
</dbReference>
<dbReference type="EMBL" id="FNEO01000004">
    <property type="protein sequence ID" value="SDJ54171.1"/>
    <property type="molecule type" value="Genomic_DNA"/>
</dbReference>
<keyword evidence="1" id="KW-0812">Transmembrane</keyword>
<dbReference type="Pfam" id="PF01757">
    <property type="entry name" value="Acyl_transf_3"/>
    <property type="match status" value="1"/>
</dbReference>
<feature type="transmembrane region" description="Helical" evidence="1">
    <location>
        <begin position="313"/>
        <end position="334"/>
    </location>
</feature>
<evidence type="ECO:0000259" key="2">
    <source>
        <dbReference type="Pfam" id="PF01757"/>
    </source>
</evidence>
<dbReference type="InterPro" id="IPR002656">
    <property type="entry name" value="Acyl_transf_3_dom"/>
</dbReference>
<feature type="transmembrane region" description="Helical" evidence="1">
    <location>
        <begin position="12"/>
        <end position="38"/>
    </location>
</feature>
<feature type="transmembrane region" description="Helical" evidence="1">
    <location>
        <begin position="133"/>
        <end position="152"/>
    </location>
</feature>
<keyword evidence="1" id="KW-0472">Membrane</keyword>
<accession>A0A1G8UK73</accession>
<keyword evidence="1" id="KW-1133">Transmembrane helix</keyword>
<evidence type="ECO:0000313" key="3">
    <source>
        <dbReference type="EMBL" id="SDJ54171.1"/>
    </source>
</evidence>
<feature type="transmembrane region" description="Helical" evidence="1">
    <location>
        <begin position="197"/>
        <end position="214"/>
    </location>
</feature>
<protein>
    <submittedName>
        <fullName evidence="3">Acyltransferase family protein</fullName>
    </submittedName>
</protein>
<proteinExistence type="predicted"/>
<name>A0A1G8UK73_9FLAO</name>
<reference evidence="3 4" key="1">
    <citation type="submission" date="2016-10" db="EMBL/GenBank/DDBJ databases">
        <authorList>
            <person name="Varghese N."/>
            <person name="Submissions S."/>
        </authorList>
    </citation>
    <scope>NUCLEOTIDE SEQUENCE [LARGE SCALE GENOMIC DNA]</scope>
    <source>
        <strain evidence="3 4">Gm-149</strain>
    </source>
</reference>
<keyword evidence="3" id="KW-0012">Acyltransferase</keyword>
<gene>
    <name evidence="3" type="ORF">SAMN05192550_2286</name>
</gene>
<feature type="transmembrane region" description="Helical" evidence="1">
    <location>
        <begin position="288"/>
        <end position="306"/>
    </location>
</feature>
<dbReference type="Proteomes" id="UP000182367">
    <property type="component" value="Unassembled WGS sequence"/>
</dbReference>